<dbReference type="EMBL" id="CP002568">
    <property type="protein sequence ID" value="ADZ71972.1"/>
    <property type="molecule type" value="Genomic_DNA"/>
</dbReference>
<dbReference type="GO" id="GO:0031956">
    <property type="term" value="F:medium-chain fatty acid-CoA ligase activity"/>
    <property type="evidence" value="ECO:0007669"/>
    <property type="project" value="TreeGrafter"/>
</dbReference>
<dbReference type="AlphaFoldDB" id="F2J126"/>
<dbReference type="eggNOG" id="COG0318">
    <property type="taxonomic scope" value="Bacteria"/>
</dbReference>
<dbReference type="InterPro" id="IPR025110">
    <property type="entry name" value="AMP-bd_C"/>
</dbReference>
<feature type="domain" description="AMP-binding enzyme C-terminal" evidence="6">
    <location>
        <begin position="418"/>
        <end position="493"/>
    </location>
</feature>
<keyword evidence="4" id="KW-0472">Membrane</keyword>
<evidence type="ECO:0000259" key="5">
    <source>
        <dbReference type="Pfam" id="PF00501"/>
    </source>
</evidence>
<dbReference type="STRING" id="991905.SL003B_3550"/>
<protein>
    <submittedName>
        <fullName evidence="7">O-succinylbenzoic acid-CoA ligase, putative</fullName>
    </submittedName>
</protein>
<dbReference type="PROSITE" id="PS00455">
    <property type="entry name" value="AMP_BINDING"/>
    <property type="match status" value="1"/>
</dbReference>
<accession>F2J126</accession>
<feature type="transmembrane region" description="Helical" evidence="4">
    <location>
        <begin position="238"/>
        <end position="258"/>
    </location>
</feature>
<evidence type="ECO:0000313" key="7">
    <source>
        <dbReference type="EMBL" id="ADZ71972.1"/>
    </source>
</evidence>
<keyword evidence="8" id="KW-1185">Reference proteome</keyword>
<evidence type="ECO:0000256" key="3">
    <source>
        <dbReference type="SAM" id="MobiDB-lite"/>
    </source>
</evidence>
<dbReference type="GO" id="GO:0006631">
    <property type="term" value="P:fatty acid metabolic process"/>
    <property type="evidence" value="ECO:0007669"/>
    <property type="project" value="TreeGrafter"/>
</dbReference>
<sequence>MDYVTDMAARRAELTPGATAFVDRESGLTLTFEDVERRARRLANALTELGLSAGDRLAVLCLNRPDFFVVLFAAQKARLILVPLNWRQPVAELSPLIPACGAKILIHDKAFEAEARHLSATHRLRRIAMGPGQDADFSLDELIAAAAESRASVRVSASDPWYLLFTSGTTGLPKAVIQTAGMAWANAINYAQATDLTSADTSLNFLPLFHTAGINLMTLPLFLLGGASTVLRKFDADAVVDLLGAGACTAFFGVPAIYQALSLHPRFSELDLAAVRSYACGGAPIPEHLLRLYASRGATICNGMGMTETGPTVFIMDRAGAARKIGSVGKAQILAEVRLEAPDGSLVEGPGEGELQIRGPGVTPGYMDNPAATAAAFTADGWLKSGDVARRDADGYYYIVDRIKDMYISGGENVYPAEVERVLVDHPDILEAVVVGIPDERWGEVGAAYLIARPGHTVDPAGLPAWCRERLAGYKVPRRFAVVADLPRTAAGKVRKNLLKDQPAAPAKPGTSDA</sequence>
<evidence type="ECO:0000313" key="8">
    <source>
        <dbReference type="Proteomes" id="UP000008130"/>
    </source>
</evidence>
<keyword evidence="4" id="KW-0812">Transmembrane</keyword>
<dbReference type="PANTHER" id="PTHR43201">
    <property type="entry name" value="ACYL-COA SYNTHETASE"/>
    <property type="match status" value="1"/>
</dbReference>
<evidence type="ECO:0000259" key="6">
    <source>
        <dbReference type="Pfam" id="PF13193"/>
    </source>
</evidence>
<evidence type="ECO:0000256" key="1">
    <source>
        <dbReference type="ARBA" id="ARBA00006432"/>
    </source>
</evidence>
<reference evidence="7 8" key="1">
    <citation type="journal article" date="2011" name="J. Bacteriol.">
        <title>Complete genome sequence of Polymorphum gilvum SL003B-26A1T, a crude oil-degrading bacterium from oil-polluted saline soil.</title>
        <authorList>
            <person name="Li S.G."/>
            <person name="Tang Y.Q."/>
            <person name="Nie Y."/>
            <person name="Cai M."/>
            <person name="Wu X.L."/>
        </authorList>
    </citation>
    <scope>NUCLEOTIDE SEQUENCE [LARGE SCALE GENOMIC DNA]</scope>
    <source>
        <strain evidence="8">LMG 25793 / CGMCC 1.9160 / SL003B-26A1</strain>
    </source>
</reference>
<keyword evidence="2 7" id="KW-0436">Ligase</keyword>
<dbReference type="PATRIC" id="fig|991905.3.peg.3665"/>
<dbReference type="KEGG" id="pgv:SL003B_3550"/>
<dbReference type="Gene3D" id="3.30.300.30">
    <property type="match status" value="1"/>
</dbReference>
<dbReference type="InterPro" id="IPR042099">
    <property type="entry name" value="ANL_N_sf"/>
</dbReference>
<proteinExistence type="inferred from homology"/>
<dbReference type="OrthoDB" id="9803968at2"/>
<evidence type="ECO:0000256" key="4">
    <source>
        <dbReference type="SAM" id="Phobius"/>
    </source>
</evidence>
<feature type="region of interest" description="Disordered" evidence="3">
    <location>
        <begin position="495"/>
        <end position="514"/>
    </location>
</feature>
<dbReference type="HOGENOM" id="CLU_000022_59_0_5"/>
<evidence type="ECO:0000256" key="2">
    <source>
        <dbReference type="ARBA" id="ARBA00022598"/>
    </source>
</evidence>
<dbReference type="RefSeq" id="WP_013654281.1">
    <property type="nucleotide sequence ID" value="NC_015259.1"/>
</dbReference>
<dbReference type="Gene3D" id="3.40.50.12780">
    <property type="entry name" value="N-terminal domain of ligase-like"/>
    <property type="match status" value="1"/>
</dbReference>
<keyword evidence="4" id="KW-1133">Transmembrane helix</keyword>
<dbReference type="Proteomes" id="UP000008130">
    <property type="component" value="Chromosome"/>
</dbReference>
<feature type="domain" description="AMP-dependent synthetase/ligase" evidence="5">
    <location>
        <begin position="10"/>
        <end position="366"/>
    </location>
</feature>
<dbReference type="InterPro" id="IPR000873">
    <property type="entry name" value="AMP-dep_synth/lig_dom"/>
</dbReference>
<dbReference type="PANTHER" id="PTHR43201:SF5">
    <property type="entry name" value="MEDIUM-CHAIN ACYL-COA LIGASE ACSF2, MITOCHONDRIAL"/>
    <property type="match status" value="1"/>
</dbReference>
<dbReference type="Pfam" id="PF00501">
    <property type="entry name" value="AMP-binding"/>
    <property type="match status" value="1"/>
</dbReference>
<dbReference type="SUPFAM" id="SSF56801">
    <property type="entry name" value="Acetyl-CoA synthetase-like"/>
    <property type="match status" value="1"/>
</dbReference>
<gene>
    <name evidence="7" type="ordered locus">SL003B_3550</name>
</gene>
<feature type="transmembrane region" description="Helical" evidence="4">
    <location>
        <begin position="208"/>
        <end position="231"/>
    </location>
</feature>
<organism evidence="7 8">
    <name type="scientific">Polymorphum gilvum (strain LMG 25793 / CGMCC 1.9160 / SL003B-26A1)</name>
    <dbReference type="NCBI Taxonomy" id="991905"/>
    <lineage>
        <taxon>Bacteria</taxon>
        <taxon>Pseudomonadati</taxon>
        <taxon>Pseudomonadota</taxon>
        <taxon>Alphaproteobacteria</taxon>
        <taxon>Rhodobacterales</taxon>
        <taxon>Paracoccaceae</taxon>
        <taxon>Polymorphum</taxon>
    </lineage>
</organism>
<dbReference type="Pfam" id="PF13193">
    <property type="entry name" value="AMP-binding_C"/>
    <property type="match status" value="1"/>
</dbReference>
<comment type="similarity">
    <text evidence="1">Belongs to the ATP-dependent AMP-binding enzyme family.</text>
</comment>
<name>F2J126_POLGS</name>
<dbReference type="InterPro" id="IPR020845">
    <property type="entry name" value="AMP-binding_CS"/>
</dbReference>
<dbReference type="InterPro" id="IPR045851">
    <property type="entry name" value="AMP-bd_C_sf"/>
</dbReference>